<dbReference type="PANTHER" id="PTHR43135">
    <property type="entry name" value="ALPHA-D-RIBOSE 1-METHYLPHOSPHONATE 5-TRIPHOSPHATE DIPHOSPHATASE"/>
    <property type="match status" value="1"/>
</dbReference>
<protein>
    <submittedName>
        <fullName evidence="2">Amidohydrolase family protein</fullName>
    </submittedName>
</protein>
<dbReference type="AlphaFoldDB" id="A0A1G8WZJ1"/>
<dbReference type="InterPro" id="IPR051781">
    <property type="entry name" value="Metallo-dep_Hydrolase"/>
</dbReference>
<dbReference type="SUPFAM" id="SSF51556">
    <property type="entry name" value="Metallo-dependent hydrolases"/>
    <property type="match status" value="1"/>
</dbReference>
<dbReference type="OrthoDB" id="3514520at2"/>
<dbReference type="STRING" id="633440.SAMN05421869_112308"/>
<dbReference type="Gene3D" id="3.20.20.140">
    <property type="entry name" value="Metal-dependent hydrolases"/>
    <property type="match status" value="1"/>
</dbReference>
<gene>
    <name evidence="2" type="ORF">SAMN05421869_112308</name>
</gene>
<organism evidence="2 3">
    <name type="scientific">Nonomuraea jiangxiensis</name>
    <dbReference type="NCBI Taxonomy" id="633440"/>
    <lineage>
        <taxon>Bacteria</taxon>
        <taxon>Bacillati</taxon>
        <taxon>Actinomycetota</taxon>
        <taxon>Actinomycetes</taxon>
        <taxon>Streptosporangiales</taxon>
        <taxon>Streptosporangiaceae</taxon>
        <taxon>Nonomuraea</taxon>
    </lineage>
</organism>
<dbReference type="InterPro" id="IPR006680">
    <property type="entry name" value="Amidohydro-rel"/>
</dbReference>
<dbReference type="SUPFAM" id="SSF51338">
    <property type="entry name" value="Composite domain of metallo-dependent hydrolases"/>
    <property type="match status" value="1"/>
</dbReference>
<evidence type="ECO:0000313" key="2">
    <source>
        <dbReference type="EMBL" id="SDJ83693.1"/>
    </source>
</evidence>
<sequence>MWLIGATVIDGTGREPVPDQAIRVEDGRITALGGAPPAGAETLDCSGLFVTPGLIDAHVHLGLSSDIGAALTHRLSVAELAADMFENCRQTLDAGFTTVRDTGGIDAGLARVVAGGKIPGPRILHCGPLLCQTGGHGYLGAEWEPSHDWRTHEIPGLCALSLLSDGPDEVRKNAREAFRRGAGFLKMCVTGGVVSHHDNLSDTQFTVEEIAAAVGEAAARGTYVTVHAHNNAGLRNAIEAGARCVEHGSAIDEGALDVARVVEERLQGPGQRVRVPVVVEQPAQPGVQAAAEPCRGQLGQQAVDAQPGVPAAPPGRGS</sequence>
<dbReference type="Gene3D" id="2.30.40.10">
    <property type="entry name" value="Urease, subunit C, domain 1"/>
    <property type="match status" value="1"/>
</dbReference>
<dbReference type="InterPro" id="IPR032466">
    <property type="entry name" value="Metal_Hydrolase"/>
</dbReference>
<keyword evidence="3" id="KW-1185">Reference proteome</keyword>
<proteinExistence type="predicted"/>
<dbReference type="InterPro" id="IPR011059">
    <property type="entry name" value="Metal-dep_hydrolase_composite"/>
</dbReference>
<dbReference type="EMBL" id="FNDJ01000012">
    <property type="protein sequence ID" value="SDJ83693.1"/>
    <property type="molecule type" value="Genomic_DNA"/>
</dbReference>
<dbReference type="Proteomes" id="UP000199202">
    <property type="component" value="Unassembled WGS sequence"/>
</dbReference>
<dbReference type="GO" id="GO:0016810">
    <property type="term" value="F:hydrolase activity, acting on carbon-nitrogen (but not peptide) bonds"/>
    <property type="evidence" value="ECO:0007669"/>
    <property type="project" value="InterPro"/>
</dbReference>
<dbReference type="Pfam" id="PF01979">
    <property type="entry name" value="Amidohydro_1"/>
    <property type="match status" value="1"/>
</dbReference>
<accession>A0A1G8WZJ1</accession>
<name>A0A1G8WZJ1_9ACTN</name>
<evidence type="ECO:0000259" key="1">
    <source>
        <dbReference type="Pfam" id="PF01979"/>
    </source>
</evidence>
<dbReference type="RefSeq" id="WP_090936940.1">
    <property type="nucleotide sequence ID" value="NZ_FNDJ01000012.1"/>
</dbReference>
<feature type="domain" description="Amidohydrolase-related" evidence="1">
    <location>
        <begin position="49"/>
        <end position="263"/>
    </location>
</feature>
<evidence type="ECO:0000313" key="3">
    <source>
        <dbReference type="Proteomes" id="UP000199202"/>
    </source>
</evidence>
<reference evidence="2 3" key="1">
    <citation type="submission" date="2016-10" db="EMBL/GenBank/DDBJ databases">
        <authorList>
            <person name="de Groot N.N."/>
        </authorList>
    </citation>
    <scope>NUCLEOTIDE SEQUENCE [LARGE SCALE GENOMIC DNA]</scope>
    <source>
        <strain evidence="2 3">CGMCC 4.6533</strain>
    </source>
</reference>
<keyword evidence="2" id="KW-0378">Hydrolase</keyword>
<dbReference type="PANTHER" id="PTHR43135:SF3">
    <property type="entry name" value="ALPHA-D-RIBOSE 1-METHYLPHOSPHONATE 5-TRIPHOSPHATE DIPHOSPHATASE"/>
    <property type="match status" value="1"/>
</dbReference>